<name>A0A1I4NJG0_9PROT</name>
<dbReference type="GO" id="GO:0032300">
    <property type="term" value="C:mismatch repair complex"/>
    <property type="evidence" value="ECO:0007669"/>
    <property type="project" value="InterPro"/>
</dbReference>
<dbReference type="Proteomes" id="UP000199561">
    <property type="component" value="Unassembled WGS sequence"/>
</dbReference>
<dbReference type="SMART" id="SM00853">
    <property type="entry name" value="MutL_C"/>
    <property type="match status" value="1"/>
</dbReference>
<dbReference type="Gene3D" id="3.30.230.10">
    <property type="match status" value="1"/>
</dbReference>
<evidence type="ECO:0000259" key="6">
    <source>
        <dbReference type="SMART" id="SM00853"/>
    </source>
</evidence>
<dbReference type="InterPro" id="IPR013507">
    <property type="entry name" value="DNA_mismatch_S5_2-like"/>
</dbReference>
<dbReference type="InterPro" id="IPR042121">
    <property type="entry name" value="MutL_C_regsub"/>
</dbReference>
<dbReference type="InterPro" id="IPR002099">
    <property type="entry name" value="MutL/Mlh/PMS"/>
</dbReference>
<dbReference type="STRING" id="52442.SAMN05421880_10826"/>
<dbReference type="InterPro" id="IPR014721">
    <property type="entry name" value="Ribsml_uS5_D2-typ_fold_subgr"/>
</dbReference>
<dbReference type="InterPro" id="IPR036890">
    <property type="entry name" value="HATPase_C_sf"/>
</dbReference>
<protein>
    <recommendedName>
        <fullName evidence="2 5">DNA mismatch repair protein MutL</fullName>
    </recommendedName>
</protein>
<dbReference type="InterPro" id="IPR020568">
    <property type="entry name" value="Ribosomal_Su5_D2-typ_SF"/>
</dbReference>
<dbReference type="AlphaFoldDB" id="A0A1I4NJG0"/>
<dbReference type="Gene3D" id="3.30.565.10">
    <property type="entry name" value="Histidine kinase-like ATPase, C-terminal domain"/>
    <property type="match status" value="1"/>
</dbReference>
<evidence type="ECO:0000313" key="9">
    <source>
        <dbReference type="Proteomes" id="UP000199561"/>
    </source>
</evidence>
<accession>A0A1I4NJG0</accession>
<dbReference type="FunFam" id="3.30.565.10:FF:000003">
    <property type="entry name" value="DNA mismatch repair endonuclease MutL"/>
    <property type="match status" value="1"/>
</dbReference>
<evidence type="ECO:0000313" key="8">
    <source>
        <dbReference type="EMBL" id="SFM15654.1"/>
    </source>
</evidence>
<dbReference type="Pfam" id="PF08676">
    <property type="entry name" value="MutL_C"/>
    <property type="match status" value="1"/>
</dbReference>
<dbReference type="GO" id="GO:0005524">
    <property type="term" value="F:ATP binding"/>
    <property type="evidence" value="ECO:0007669"/>
    <property type="project" value="InterPro"/>
</dbReference>
<dbReference type="GO" id="GO:0140664">
    <property type="term" value="F:ATP-dependent DNA damage sensor activity"/>
    <property type="evidence" value="ECO:0007669"/>
    <property type="project" value="InterPro"/>
</dbReference>
<evidence type="ECO:0000256" key="4">
    <source>
        <dbReference type="ARBA" id="ARBA00023204"/>
    </source>
</evidence>
<dbReference type="NCBIfam" id="TIGR00585">
    <property type="entry name" value="mutl"/>
    <property type="match status" value="1"/>
</dbReference>
<feature type="domain" description="DNA mismatch repair protein S5" evidence="7">
    <location>
        <begin position="208"/>
        <end position="326"/>
    </location>
</feature>
<dbReference type="EMBL" id="FOUF01000008">
    <property type="protein sequence ID" value="SFM15654.1"/>
    <property type="molecule type" value="Genomic_DNA"/>
</dbReference>
<dbReference type="HAMAP" id="MF_00149">
    <property type="entry name" value="DNA_mis_repair"/>
    <property type="match status" value="1"/>
</dbReference>
<comment type="similarity">
    <text evidence="1 5">Belongs to the DNA mismatch repair MutL/HexB family.</text>
</comment>
<keyword evidence="3 5" id="KW-0227">DNA damage</keyword>
<dbReference type="GO" id="GO:0006298">
    <property type="term" value="P:mismatch repair"/>
    <property type="evidence" value="ECO:0007669"/>
    <property type="project" value="UniProtKB-UniRule"/>
</dbReference>
<comment type="function">
    <text evidence="5">This protein is involved in the repair of mismatches in DNA. It is required for dam-dependent methyl-directed DNA mismatch repair. May act as a 'molecular matchmaker', a protein that promotes the formation of a stable complex between two or more DNA-binding proteins in an ATP-dependent manner without itself being part of a final effector complex.</text>
</comment>
<dbReference type="PROSITE" id="PS00058">
    <property type="entry name" value="DNA_MISMATCH_REPAIR_1"/>
    <property type="match status" value="1"/>
</dbReference>
<keyword evidence="9" id="KW-1185">Reference proteome</keyword>
<gene>
    <name evidence="5" type="primary">mutL</name>
    <name evidence="8" type="ORF">SAMN05421880_10826</name>
</gene>
<dbReference type="GO" id="GO:0016887">
    <property type="term" value="F:ATP hydrolysis activity"/>
    <property type="evidence" value="ECO:0007669"/>
    <property type="project" value="InterPro"/>
</dbReference>
<dbReference type="InterPro" id="IPR038973">
    <property type="entry name" value="MutL/Mlh/Pms-like"/>
</dbReference>
<dbReference type="SUPFAM" id="SSF118116">
    <property type="entry name" value="DNA mismatch repair protein MutL"/>
    <property type="match status" value="1"/>
</dbReference>
<sequence length="591" mass="65432">MNAIKLLPDTLINQIAAGEVIERPASALKEILENSIDAGATDITVQIDQGGLKLIRVADNGKGIARSDLPLALARHATSKISTQEDLLKITSLGFRGEALASIGAVSRLLLSSYHASDQHAWHIQAEGGHLVAPEPTARTQGTTLEIRDLFFNLPARRKFLKTEATEFAHCEEVYRRIALSHADIALSLQHNGKTRSHLHITDVNKRIAAVLGEEFSHTSAFVSESAADIRLQGRVALPAYSRATRDMQYFFVNGRYVRDKLVAHALREAYRDVLHLERHPAFVLYLEINPENVDVNVHPTKTEVRFRDARAIHQFIFHSINKVLATPSRQADTPTSTITPPAAHAVKRAPRIYSQQTNLPLDSVTQPPAFYQTLFGDKPSLPEVQPSNPIAVSAPHIPPLGFALGLLHGIYILAQNEHGLIVVDMHAAHERVVYEKLKTALDQQTLSMQPLLIPESFQADPLDVATVEEHPALLNQLGFEIAVLSPTSLVVRALPTVLQQANAIQLARDVLAEIREFGASQLLANKRNELLATMACHGAVRANRQLTNMEMNALLREMETTERSDQCNHGRPTWFSFSLVELDKLFMRGK</sequence>
<dbReference type="RefSeq" id="WP_090667293.1">
    <property type="nucleotide sequence ID" value="NZ_FOUF01000008.1"/>
</dbReference>
<evidence type="ECO:0000259" key="7">
    <source>
        <dbReference type="SMART" id="SM01340"/>
    </source>
</evidence>
<reference evidence="8 9" key="1">
    <citation type="submission" date="2016-10" db="EMBL/GenBank/DDBJ databases">
        <authorList>
            <person name="de Groot N.N."/>
        </authorList>
    </citation>
    <scope>NUCLEOTIDE SEQUENCE [LARGE SCALE GENOMIC DNA]</scope>
    <source>
        <strain evidence="8 9">Nm146</strain>
    </source>
</reference>
<evidence type="ECO:0000256" key="3">
    <source>
        <dbReference type="ARBA" id="ARBA00022763"/>
    </source>
</evidence>
<evidence type="ECO:0000256" key="1">
    <source>
        <dbReference type="ARBA" id="ARBA00006082"/>
    </source>
</evidence>
<dbReference type="PANTHER" id="PTHR10073">
    <property type="entry name" value="DNA MISMATCH REPAIR PROTEIN MLH, PMS, MUTL"/>
    <property type="match status" value="1"/>
</dbReference>
<dbReference type="InterPro" id="IPR014790">
    <property type="entry name" value="MutL_C"/>
</dbReference>
<dbReference type="InterPro" id="IPR042120">
    <property type="entry name" value="MutL_C_dimsub"/>
</dbReference>
<dbReference type="GO" id="GO:0030983">
    <property type="term" value="F:mismatched DNA binding"/>
    <property type="evidence" value="ECO:0007669"/>
    <property type="project" value="InterPro"/>
</dbReference>
<dbReference type="Pfam" id="PF13589">
    <property type="entry name" value="HATPase_c_3"/>
    <property type="match status" value="1"/>
</dbReference>
<proteinExistence type="inferred from homology"/>
<organism evidence="8 9">
    <name type="scientific">Nitrosomonas nitrosa</name>
    <dbReference type="NCBI Taxonomy" id="52442"/>
    <lineage>
        <taxon>Bacteria</taxon>
        <taxon>Pseudomonadati</taxon>
        <taxon>Pseudomonadota</taxon>
        <taxon>Betaproteobacteria</taxon>
        <taxon>Nitrosomonadales</taxon>
        <taxon>Nitrosomonadaceae</taxon>
        <taxon>Nitrosomonas</taxon>
    </lineage>
</organism>
<dbReference type="CDD" id="cd16926">
    <property type="entry name" value="HATPase_MutL-MLH-PMS-like"/>
    <property type="match status" value="1"/>
</dbReference>
<dbReference type="PANTHER" id="PTHR10073:SF12">
    <property type="entry name" value="DNA MISMATCH REPAIR PROTEIN MLH1"/>
    <property type="match status" value="1"/>
</dbReference>
<dbReference type="InterPro" id="IPR020667">
    <property type="entry name" value="DNA_mismatch_repair_MutL"/>
</dbReference>
<dbReference type="InterPro" id="IPR037198">
    <property type="entry name" value="MutL_C_sf"/>
</dbReference>
<keyword evidence="4 5" id="KW-0234">DNA repair</keyword>
<dbReference type="Gene3D" id="3.30.1540.20">
    <property type="entry name" value="MutL, C-terminal domain, dimerisation subdomain"/>
    <property type="match status" value="1"/>
</dbReference>
<evidence type="ECO:0000256" key="5">
    <source>
        <dbReference type="HAMAP-Rule" id="MF_00149"/>
    </source>
</evidence>
<dbReference type="SMART" id="SM01340">
    <property type="entry name" value="DNA_mis_repair"/>
    <property type="match status" value="1"/>
</dbReference>
<dbReference type="Gene3D" id="3.30.1370.100">
    <property type="entry name" value="MutL, C-terminal domain, regulatory subdomain"/>
    <property type="match status" value="1"/>
</dbReference>
<dbReference type="Pfam" id="PF01119">
    <property type="entry name" value="DNA_mis_repair"/>
    <property type="match status" value="1"/>
</dbReference>
<dbReference type="SUPFAM" id="SSF55874">
    <property type="entry name" value="ATPase domain of HSP90 chaperone/DNA topoisomerase II/histidine kinase"/>
    <property type="match status" value="1"/>
</dbReference>
<evidence type="ECO:0000256" key="2">
    <source>
        <dbReference type="ARBA" id="ARBA00021975"/>
    </source>
</evidence>
<dbReference type="SUPFAM" id="SSF54211">
    <property type="entry name" value="Ribosomal protein S5 domain 2-like"/>
    <property type="match status" value="1"/>
</dbReference>
<feature type="domain" description="MutL C-terminal dimerisation" evidence="6">
    <location>
        <begin position="404"/>
        <end position="547"/>
    </location>
</feature>
<dbReference type="InterPro" id="IPR014762">
    <property type="entry name" value="DNA_mismatch_repair_CS"/>
</dbReference>
<dbReference type="CDD" id="cd03482">
    <property type="entry name" value="MutL_Trans_MutL"/>
    <property type="match status" value="1"/>
</dbReference>